<keyword evidence="3" id="KW-1185">Reference proteome</keyword>
<protein>
    <submittedName>
        <fullName evidence="2">Uncharacterized protein</fullName>
    </submittedName>
</protein>
<feature type="region of interest" description="Disordered" evidence="1">
    <location>
        <begin position="153"/>
        <end position="203"/>
    </location>
</feature>
<sequence length="233" mass="25725">MSITDDAALALSLQRELNALPRRSRTQRSPTHGFSSPPDLLHARKESSKHAAPSGGTVAKRKAHGGNEEPCAKKQRVGSRPMVFHEALGLWFRAQVTHRRPDGGVKVAWDGKDDWKPEWLSCSSDRIWKGSMRNKDWKYVSNGGWLPKEKASRRAAAVKSPQNPATPPLASPHQSCSETEGSSDLEETAQKIEFQSPQRKLPAATWASVKREAKGGLPVKLLLKRMVKASHAM</sequence>
<proteinExistence type="predicted"/>
<organism evidence="2 3">
    <name type="scientific">Chloropicon roscoffensis</name>
    <dbReference type="NCBI Taxonomy" id="1461544"/>
    <lineage>
        <taxon>Eukaryota</taxon>
        <taxon>Viridiplantae</taxon>
        <taxon>Chlorophyta</taxon>
        <taxon>Chloropicophyceae</taxon>
        <taxon>Chloropicales</taxon>
        <taxon>Chloropicaceae</taxon>
        <taxon>Chloropicon</taxon>
    </lineage>
</organism>
<dbReference type="EMBL" id="CP151503">
    <property type="protein sequence ID" value="WZN61027.1"/>
    <property type="molecule type" value="Genomic_DNA"/>
</dbReference>
<feature type="region of interest" description="Disordered" evidence="1">
    <location>
        <begin position="19"/>
        <end position="78"/>
    </location>
</feature>
<dbReference type="AlphaFoldDB" id="A0AAX4P3W1"/>
<gene>
    <name evidence="2" type="ORF">HKI87_03g25610</name>
</gene>
<evidence type="ECO:0000313" key="3">
    <source>
        <dbReference type="Proteomes" id="UP001472866"/>
    </source>
</evidence>
<name>A0AAX4P3W1_9CHLO</name>
<dbReference type="Proteomes" id="UP001472866">
    <property type="component" value="Chromosome 03"/>
</dbReference>
<accession>A0AAX4P3W1</accession>
<reference evidence="2 3" key="1">
    <citation type="submission" date="2024-03" db="EMBL/GenBank/DDBJ databases">
        <title>Complete genome sequence of the green alga Chloropicon roscoffensis RCC1871.</title>
        <authorList>
            <person name="Lemieux C."/>
            <person name="Pombert J.-F."/>
            <person name="Otis C."/>
            <person name="Turmel M."/>
        </authorList>
    </citation>
    <scope>NUCLEOTIDE SEQUENCE [LARGE SCALE GENOMIC DNA]</scope>
    <source>
        <strain evidence="2 3">RCC1871</strain>
    </source>
</reference>
<evidence type="ECO:0000256" key="1">
    <source>
        <dbReference type="SAM" id="MobiDB-lite"/>
    </source>
</evidence>
<evidence type="ECO:0000313" key="2">
    <source>
        <dbReference type="EMBL" id="WZN61027.1"/>
    </source>
</evidence>